<feature type="region of interest" description="Disordered" evidence="2">
    <location>
        <begin position="284"/>
        <end position="305"/>
    </location>
</feature>
<feature type="compositionally biased region" description="Low complexity" evidence="2">
    <location>
        <begin position="233"/>
        <end position="245"/>
    </location>
</feature>
<feature type="compositionally biased region" description="Acidic residues" evidence="2">
    <location>
        <begin position="284"/>
        <end position="293"/>
    </location>
</feature>
<dbReference type="SUPFAM" id="SSF69065">
    <property type="entry name" value="RNase III domain-like"/>
    <property type="match status" value="1"/>
</dbReference>
<feature type="compositionally biased region" description="Basic residues" evidence="2">
    <location>
        <begin position="192"/>
        <end position="202"/>
    </location>
</feature>
<proteinExistence type="predicted"/>
<feature type="compositionally biased region" description="Low complexity" evidence="2">
    <location>
        <begin position="257"/>
        <end position="269"/>
    </location>
</feature>
<dbReference type="Proteomes" id="UP000703269">
    <property type="component" value="Unassembled WGS sequence"/>
</dbReference>
<evidence type="ECO:0000256" key="1">
    <source>
        <dbReference type="ARBA" id="ARBA00022801"/>
    </source>
</evidence>
<reference evidence="4 5" key="1">
    <citation type="submission" date="2021-08" db="EMBL/GenBank/DDBJ databases">
        <title>Draft Genome Sequence of Phanerochaete sordida strain YK-624.</title>
        <authorList>
            <person name="Mori T."/>
            <person name="Dohra H."/>
            <person name="Suzuki T."/>
            <person name="Kawagishi H."/>
            <person name="Hirai H."/>
        </authorList>
    </citation>
    <scope>NUCLEOTIDE SEQUENCE [LARGE SCALE GENOMIC DNA]</scope>
    <source>
        <strain evidence="4 5">YK-624</strain>
    </source>
</reference>
<dbReference type="AlphaFoldDB" id="A0A9P3G281"/>
<keyword evidence="5" id="KW-1185">Reference proteome</keyword>
<feature type="compositionally biased region" description="Polar residues" evidence="2">
    <location>
        <begin position="246"/>
        <end position="256"/>
    </location>
</feature>
<dbReference type="InterPro" id="IPR000999">
    <property type="entry name" value="RNase_III_dom"/>
</dbReference>
<organism evidence="4 5">
    <name type="scientific">Phanerochaete sordida</name>
    <dbReference type="NCBI Taxonomy" id="48140"/>
    <lineage>
        <taxon>Eukaryota</taxon>
        <taxon>Fungi</taxon>
        <taxon>Dikarya</taxon>
        <taxon>Basidiomycota</taxon>
        <taxon>Agaricomycotina</taxon>
        <taxon>Agaricomycetes</taxon>
        <taxon>Polyporales</taxon>
        <taxon>Phanerochaetaceae</taxon>
        <taxon>Phanerochaete</taxon>
    </lineage>
</organism>
<dbReference type="SMART" id="SM00535">
    <property type="entry name" value="RIBOc"/>
    <property type="match status" value="1"/>
</dbReference>
<dbReference type="PROSITE" id="PS50142">
    <property type="entry name" value="RNASE_3_2"/>
    <property type="match status" value="1"/>
</dbReference>
<dbReference type="EMBL" id="BPQB01000007">
    <property type="protein sequence ID" value="GJE87663.1"/>
    <property type="molecule type" value="Genomic_DNA"/>
</dbReference>
<protein>
    <submittedName>
        <fullName evidence="4">Ribonuclease III C terminal domain-containing protein</fullName>
    </submittedName>
</protein>
<comment type="caution">
    <text evidence="4">The sequence shown here is derived from an EMBL/GenBank/DDBJ whole genome shotgun (WGS) entry which is preliminary data.</text>
</comment>
<feature type="region of interest" description="Disordered" evidence="2">
    <location>
        <begin position="214"/>
        <end position="272"/>
    </location>
</feature>
<evidence type="ECO:0000313" key="5">
    <source>
        <dbReference type="Proteomes" id="UP000703269"/>
    </source>
</evidence>
<evidence type="ECO:0000259" key="3">
    <source>
        <dbReference type="PROSITE" id="PS50142"/>
    </source>
</evidence>
<dbReference type="CDD" id="cd00593">
    <property type="entry name" value="RIBOc"/>
    <property type="match status" value="1"/>
</dbReference>
<sequence>MTQPCSRFLAVQEAILAEIERPDFDAALPPLSDDSWLRILAISQLQYEENERLEFVGDAVMYATIGRQLYSEIPTGTPGLYTTLRSALHSNLTFSRLAEKLDILAVSNKVLKALTAKTFGEGALAASKSRKEVKATADLFETIIGTYFNDAGFEALFEWSAGLYKQLIAAGNEAYSTHLPSAQAQGKPPVPKVKKTNKRKRPSVVRKLAAKIKNQPKTSTRRVVATPQKQRPAKVAVRVVSSSSKNTARVISSVPTSSARAAPSGAGPSKHPVFIDLTAAEDSDMELQSDIGDEPPQSSSVSATVRSLSKLKQAVTTPPTQIEDHCDAQIVETMLLGGNT</sequence>
<dbReference type="InterPro" id="IPR036389">
    <property type="entry name" value="RNase_III_sf"/>
</dbReference>
<evidence type="ECO:0000256" key="2">
    <source>
        <dbReference type="SAM" id="MobiDB-lite"/>
    </source>
</evidence>
<keyword evidence="1" id="KW-0378">Hydrolase</keyword>
<feature type="domain" description="RNase III" evidence="3">
    <location>
        <begin position="46"/>
        <end position="152"/>
    </location>
</feature>
<dbReference type="GO" id="GO:0006396">
    <property type="term" value="P:RNA processing"/>
    <property type="evidence" value="ECO:0007669"/>
    <property type="project" value="InterPro"/>
</dbReference>
<dbReference type="GO" id="GO:0004525">
    <property type="term" value="F:ribonuclease III activity"/>
    <property type="evidence" value="ECO:0007669"/>
    <property type="project" value="InterPro"/>
</dbReference>
<accession>A0A9P3G281</accession>
<dbReference type="Pfam" id="PF00636">
    <property type="entry name" value="Ribonuclease_3"/>
    <property type="match status" value="1"/>
</dbReference>
<dbReference type="Gene3D" id="1.10.1520.10">
    <property type="entry name" value="Ribonuclease III domain"/>
    <property type="match status" value="1"/>
</dbReference>
<dbReference type="OrthoDB" id="416741at2759"/>
<evidence type="ECO:0000313" key="4">
    <source>
        <dbReference type="EMBL" id="GJE87663.1"/>
    </source>
</evidence>
<gene>
    <name evidence="4" type="ORF">PsYK624_037460</name>
</gene>
<dbReference type="PROSITE" id="PS00517">
    <property type="entry name" value="RNASE_3_1"/>
    <property type="match status" value="1"/>
</dbReference>
<dbReference type="PANTHER" id="PTHR14950:SF37">
    <property type="entry name" value="ENDORIBONUCLEASE DICER"/>
    <property type="match status" value="1"/>
</dbReference>
<name>A0A9P3G281_9APHY</name>
<dbReference type="PANTHER" id="PTHR14950">
    <property type="entry name" value="DICER-RELATED"/>
    <property type="match status" value="1"/>
</dbReference>
<feature type="region of interest" description="Disordered" evidence="2">
    <location>
        <begin position="180"/>
        <end position="202"/>
    </location>
</feature>